<dbReference type="EMBL" id="KK088421">
    <property type="protein sequence ID" value="EYE95722.1"/>
    <property type="molecule type" value="Genomic_DNA"/>
</dbReference>
<dbReference type="AlphaFoldDB" id="A0A017SFJ0"/>
<accession>A0A017SFJ0</accession>
<dbReference type="Pfam" id="PF14833">
    <property type="entry name" value="NAD_binding_11"/>
    <property type="match status" value="1"/>
</dbReference>
<reference evidence="4" key="1">
    <citation type="journal article" date="2014" name="Nat. Commun.">
        <title>Genomic adaptations of the halophilic Dead Sea filamentous fungus Eurotium rubrum.</title>
        <authorList>
            <person name="Kis-Papo T."/>
            <person name="Weig A.R."/>
            <person name="Riley R."/>
            <person name="Persoh D."/>
            <person name="Salamov A."/>
            <person name="Sun H."/>
            <person name="Lipzen A."/>
            <person name="Wasser S.P."/>
            <person name="Rambold G."/>
            <person name="Grigoriev I.V."/>
            <person name="Nevo E."/>
        </authorList>
    </citation>
    <scope>NUCLEOTIDE SEQUENCE [LARGE SCALE GENOMIC DNA]</scope>
    <source>
        <strain evidence="4">CBS 135680</strain>
    </source>
</reference>
<keyword evidence="4" id="KW-1185">Reference proteome</keyword>
<dbReference type="Gene3D" id="1.10.1040.10">
    <property type="entry name" value="N-(1-d-carboxylethyl)-l-norvaline Dehydrogenase, domain 2"/>
    <property type="match status" value="2"/>
</dbReference>
<dbReference type="Proteomes" id="UP000019804">
    <property type="component" value="Unassembled WGS sequence"/>
</dbReference>
<organism evidence="3 4">
    <name type="scientific">Aspergillus ruber (strain CBS 135680)</name>
    <dbReference type="NCBI Taxonomy" id="1388766"/>
    <lineage>
        <taxon>Eukaryota</taxon>
        <taxon>Fungi</taxon>
        <taxon>Dikarya</taxon>
        <taxon>Ascomycota</taxon>
        <taxon>Pezizomycotina</taxon>
        <taxon>Eurotiomycetes</taxon>
        <taxon>Eurotiomycetidae</taxon>
        <taxon>Eurotiales</taxon>
        <taxon>Aspergillaceae</taxon>
        <taxon>Aspergillus</taxon>
        <taxon>Aspergillus subgen. Aspergillus</taxon>
    </lineage>
</organism>
<dbReference type="InterPro" id="IPR008927">
    <property type="entry name" value="6-PGluconate_DH-like_C_sf"/>
</dbReference>
<protein>
    <submittedName>
        <fullName evidence="3">Putative oxidoreductase</fullName>
    </submittedName>
</protein>
<evidence type="ECO:0000313" key="4">
    <source>
        <dbReference type="Proteomes" id="UP000019804"/>
    </source>
</evidence>
<feature type="domain" description="3-hydroxyisobutyrate dehydrogenase-like NAD-binding" evidence="2">
    <location>
        <begin position="173"/>
        <end position="293"/>
    </location>
</feature>
<dbReference type="STRING" id="1388766.A0A017SFJ0"/>
<dbReference type="GeneID" id="63699359"/>
<dbReference type="Gene3D" id="3.40.50.720">
    <property type="entry name" value="NAD(P)-binding Rossmann-like Domain"/>
    <property type="match status" value="1"/>
</dbReference>
<dbReference type="InterPro" id="IPR013328">
    <property type="entry name" value="6PGD_dom2"/>
</dbReference>
<dbReference type="GO" id="GO:0051287">
    <property type="term" value="F:NAD binding"/>
    <property type="evidence" value="ECO:0007669"/>
    <property type="project" value="InterPro"/>
</dbReference>
<dbReference type="GO" id="GO:0016491">
    <property type="term" value="F:oxidoreductase activity"/>
    <property type="evidence" value="ECO:0007669"/>
    <property type="project" value="InterPro"/>
</dbReference>
<dbReference type="PANTHER" id="PTHR43060:SF17">
    <property type="entry name" value="L-THREONATE DEHYDROGENASE"/>
    <property type="match status" value="1"/>
</dbReference>
<dbReference type="SUPFAM" id="SSF51735">
    <property type="entry name" value="NAD(P)-binding Rossmann-fold domains"/>
    <property type="match status" value="1"/>
</dbReference>
<dbReference type="InterPro" id="IPR029154">
    <property type="entry name" value="HIBADH-like_NADP-bd"/>
</dbReference>
<feature type="domain" description="6-phosphogluconate dehydrogenase NADP-binding" evidence="1">
    <location>
        <begin position="5"/>
        <end position="161"/>
    </location>
</feature>
<dbReference type="HOGENOM" id="CLU_035117_1_2_1"/>
<dbReference type="PANTHER" id="PTHR43060">
    <property type="entry name" value="3-HYDROXYISOBUTYRATE DEHYDROGENASE-LIKE 1, MITOCHONDRIAL-RELATED"/>
    <property type="match status" value="1"/>
</dbReference>
<evidence type="ECO:0000259" key="1">
    <source>
        <dbReference type="Pfam" id="PF03446"/>
    </source>
</evidence>
<sequence length="433" mass="46126">MPKQTIGFVGLGAMGYGMATHLVKTGYKVHGYDVFPASVERFAAAGGIPASSLRESAEDKQFYICMVASAPQAQEVLFGESGIVQYLPQNATLIITSTVPAYYVQSVANELVSRNRSDILLVDSPVSGGTFRAAAGTLSLMSGGSEEAISSAREILQDLSDENKLYLVPGGVGAGSNMKMLHQVLAAIHILAASEVIGFAARLGLNARQTEERIRSGKGWTWMLENRFERMVAEDWNPGASALTIILKDAGIITTSARQANFPTPLSSTAEQIYLAALSQGYASKDDSAMVRQYFPTPIADVASPADIDTESAFQLVLDLSLGINLVAAAEAIGFALHLQTDFPQFYDLVSNAAGGSRVFNEHANEMRDGLGEKGTTGETLDEAIARLEKVVQKARDMHVPLHLGNAALSVLLLARRRVDGGVPSTGVVRVFS</sequence>
<dbReference type="RefSeq" id="XP_040639410.1">
    <property type="nucleotide sequence ID" value="XM_040784235.1"/>
</dbReference>
<dbReference type="OrthoDB" id="48988at2759"/>
<evidence type="ECO:0000313" key="3">
    <source>
        <dbReference type="EMBL" id="EYE95722.1"/>
    </source>
</evidence>
<gene>
    <name evidence="3" type="ORF">EURHEDRAFT_454881</name>
</gene>
<dbReference type="InterPro" id="IPR036291">
    <property type="entry name" value="NAD(P)-bd_dom_sf"/>
</dbReference>
<dbReference type="SUPFAM" id="SSF48179">
    <property type="entry name" value="6-phosphogluconate dehydrogenase C-terminal domain-like"/>
    <property type="match status" value="2"/>
</dbReference>
<name>A0A017SFJ0_ASPRC</name>
<dbReference type="InterPro" id="IPR002204">
    <property type="entry name" value="3-OH-isobutyrate_DH-rel_CS"/>
</dbReference>
<evidence type="ECO:0000259" key="2">
    <source>
        <dbReference type="Pfam" id="PF14833"/>
    </source>
</evidence>
<dbReference type="Pfam" id="PF03446">
    <property type="entry name" value="NAD_binding_2"/>
    <property type="match status" value="1"/>
</dbReference>
<dbReference type="InterPro" id="IPR006115">
    <property type="entry name" value="6PGDH_NADP-bd"/>
</dbReference>
<dbReference type="GO" id="GO:0050661">
    <property type="term" value="F:NADP binding"/>
    <property type="evidence" value="ECO:0007669"/>
    <property type="project" value="InterPro"/>
</dbReference>
<proteinExistence type="predicted"/>
<dbReference type="PROSITE" id="PS00895">
    <property type="entry name" value="3_HYDROXYISOBUT_DH"/>
    <property type="match status" value="1"/>
</dbReference>